<organism evidence="3 4">
    <name type="scientific">Microcystis aeruginosa EAWAG127a</name>
    <dbReference type="NCBI Taxonomy" id="2529855"/>
    <lineage>
        <taxon>Bacteria</taxon>
        <taxon>Bacillati</taxon>
        <taxon>Cyanobacteriota</taxon>
        <taxon>Cyanophyceae</taxon>
        <taxon>Oscillatoriophycideae</taxon>
        <taxon>Chroococcales</taxon>
        <taxon>Microcystaceae</taxon>
        <taxon>Microcystis</taxon>
    </lineage>
</organism>
<dbReference type="Proteomes" id="UP000325636">
    <property type="component" value="Unassembled WGS sequence"/>
</dbReference>
<dbReference type="InterPro" id="IPR005533">
    <property type="entry name" value="AMOP_dom"/>
</dbReference>
<comment type="caution">
    <text evidence="3">The sequence shown here is derived from an EMBL/GenBank/DDBJ whole genome shotgun (WGS) entry which is preliminary data.</text>
</comment>
<protein>
    <recommendedName>
        <fullName evidence="2">AMOP domain-containing protein</fullName>
    </recommendedName>
</protein>
<feature type="domain" description="AMOP" evidence="2">
    <location>
        <begin position="18"/>
        <end position="110"/>
    </location>
</feature>
<dbReference type="EMBL" id="SRLN01000012">
    <property type="protein sequence ID" value="KAB0241444.1"/>
    <property type="molecule type" value="Genomic_DNA"/>
</dbReference>
<name>A0A5J5LUL3_MICAE</name>
<proteinExistence type="predicted"/>
<accession>A0A5J5LUL3</accession>
<gene>
    <name evidence="3" type="ORF">EZJ55_13580</name>
</gene>
<sequence length="178" mass="19912">MNQKEARAYAEQLNQDPGWREVLDKCPCTKTEAQQSPKFEQSQFFVETYHPGSESAFRSTEATTYQHSVLGKMQVGQQCTYDKSGHLITQRPGAGTPDSVSPEYGTYSHYTKDVLTHKALGHQEYNQTWTPNQGDNCAPRFQNLNELKNATINPSEQSLNPSSPNVNSTPSHSPSPNF</sequence>
<dbReference type="AlphaFoldDB" id="A0A5J5LUL3"/>
<evidence type="ECO:0000313" key="3">
    <source>
        <dbReference type="EMBL" id="KAB0241444.1"/>
    </source>
</evidence>
<evidence type="ECO:0000256" key="1">
    <source>
        <dbReference type="SAM" id="MobiDB-lite"/>
    </source>
</evidence>
<feature type="compositionally biased region" description="Low complexity" evidence="1">
    <location>
        <begin position="158"/>
        <end position="178"/>
    </location>
</feature>
<evidence type="ECO:0000313" key="4">
    <source>
        <dbReference type="Proteomes" id="UP000325636"/>
    </source>
</evidence>
<evidence type="ECO:0000259" key="2">
    <source>
        <dbReference type="Pfam" id="PF03782"/>
    </source>
</evidence>
<dbReference type="Pfam" id="PF03782">
    <property type="entry name" value="AMOP"/>
    <property type="match status" value="1"/>
</dbReference>
<dbReference type="RefSeq" id="WP_150976824.1">
    <property type="nucleotide sequence ID" value="NZ_SRLN01000012.1"/>
</dbReference>
<reference evidence="4" key="1">
    <citation type="submission" date="2019-04" db="EMBL/GenBank/DDBJ databases">
        <title>Microviridin 1777: A Toxic Chymotrypsin Inhibitor Discovered by a Metabologenomic Approach.</title>
        <authorList>
            <person name="Sieber S."/>
            <person name="Grendelmeier S.M."/>
            <person name="Harris L.A."/>
            <person name="Mitchell D.A."/>
            <person name="Gademann K."/>
        </authorList>
    </citation>
    <scope>NUCLEOTIDE SEQUENCE [LARGE SCALE GENOMIC DNA]</scope>
    <source>
        <strain evidence="4">EAWAG127a</strain>
    </source>
</reference>
<feature type="region of interest" description="Disordered" evidence="1">
    <location>
        <begin position="152"/>
        <end position="178"/>
    </location>
</feature>